<dbReference type="InterPro" id="IPR020892">
    <property type="entry name" value="Cyclophilin-type_PPIase_CS"/>
</dbReference>
<dbReference type="PROSITE" id="PS51257">
    <property type="entry name" value="PROKAR_LIPOPROTEIN"/>
    <property type="match status" value="1"/>
</dbReference>
<keyword evidence="4 7" id="KW-0413">Isomerase</keyword>
<organism evidence="7 8">
    <name type="scientific">Undibacterium baiyunense</name>
    <dbReference type="NCBI Taxonomy" id="2828731"/>
    <lineage>
        <taxon>Bacteria</taxon>
        <taxon>Pseudomonadati</taxon>
        <taxon>Pseudomonadota</taxon>
        <taxon>Betaproteobacteria</taxon>
        <taxon>Burkholderiales</taxon>
        <taxon>Oxalobacteraceae</taxon>
        <taxon>Undibacterium</taxon>
    </lineage>
</organism>
<keyword evidence="5" id="KW-0732">Signal</keyword>
<evidence type="ECO:0000256" key="1">
    <source>
        <dbReference type="ARBA" id="ARBA00007365"/>
    </source>
</evidence>
<dbReference type="EMBL" id="JAGSPM010000009">
    <property type="protein sequence ID" value="MBR7747865.1"/>
    <property type="molecule type" value="Genomic_DNA"/>
</dbReference>
<dbReference type="PANTHER" id="PTHR45625:SF4">
    <property type="entry name" value="PEPTIDYLPROLYL ISOMERASE DOMAIN AND WD REPEAT-CONTAINING PROTEIN 1"/>
    <property type="match status" value="1"/>
</dbReference>
<dbReference type="InterPro" id="IPR044666">
    <property type="entry name" value="Cyclophilin_A-like"/>
</dbReference>
<dbReference type="AlphaFoldDB" id="A0A941DGV7"/>
<dbReference type="PROSITE" id="PS00170">
    <property type="entry name" value="CSA_PPIASE_1"/>
    <property type="match status" value="1"/>
</dbReference>
<reference evidence="7 8" key="1">
    <citation type="submission" date="2021-04" db="EMBL/GenBank/DDBJ databases">
        <title>novel species isolated from subtropical streams in China.</title>
        <authorList>
            <person name="Lu H."/>
        </authorList>
    </citation>
    <scope>NUCLEOTIDE SEQUENCE [LARGE SCALE GENOMIC DNA]</scope>
    <source>
        <strain evidence="7 8">BYS107W</strain>
    </source>
</reference>
<evidence type="ECO:0000313" key="7">
    <source>
        <dbReference type="EMBL" id="MBR7747865.1"/>
    </source>
</evidence>
<accession>A0A941DGV7</accession>
<keyword evidence="8" id="KW-1185">Reference proteome</keyword>
<dbReference type="InterPro" id="IPR029000">
    <property type="entry name" value="Cyclophilin-like_dom_sf"/>
</dbReference>
<protein>
    <recommendedName>
        <fullName evidence="2">peptidylprolyl isomerase</fullName>
        <ecNumber evidence="2">5.2.1.8</ecNumber>
    </recommendedName>
</protein>
<evidence type="ECO:0000313" key="8">
    <source>
        <dbReference type="Proteomes" id="UP000680158"/>
    </source>
</evidence>
<evidence type="ECO:0000256" key="5">
    <source>
        <dbReference type="SAM" id="SignalP"/>
    </source>
</evidence>
<evidence type="ECO:0000256" key="2">
    <source>
        <dbReference type="ARBA" id="ARBA00013194"/>
    </source>
</evidence>
<dbReference type="GO" id="GO:0006457">
    <property type="term" value="P:protein folding"/>
    <property type="evidence" value="ECO:0007669"/>
    <property type="project" value="InterPro"/>
</dbReference>
<dbReference type="RefSeq" id="WP_212685233.1">
    <property type="nucleotide sequence ID" value="NZ_JAGSPM010000009.1"/>
</dbReference>
<sequence>MKNPLHSQRLSNLLPTFTALFSACLLLNPANCLANDDWRVLDPANTLLIESSQGRIIIEMRPEMAPKAVERIKLLTREKIYDGLQFHRVIPKFVAQTGNPNNKDGGGTAYPNLPPEMMFRLGYGAIENIASQSSDSASGFLGSVPFQSLALSEANKNNQMPLRSWGAHCMGSAGMGRNEARDSANSELYFMLDATRRLDRDYTVFGRVVVGNDVLLKLAHGEPPARPDIMKSVRLLADIPATERPKVSIASVAVMKRIIEKTRQERGADFSICDVNIPAKVE</sequence>
<name>A0A941DGV7_9BURK</name>
<evidence type="ECO:0000259" key="6">
    <source>
        <dbReference type="PROSITE" id="PS50072"/>
    </source>
</evidence>
<proteinExistence type="inferred from homology"/>
<dbReference type="PANTHER" id="PTHR45625">
    <property type="entry name" value="PEPTIDYL-PROLYL CIS-TRANS ISOMERASE-RELATED"/>
    <property type="match status" value="1"/>
</dbReference>
<feature type="domain" description="PPIase cyclophilin-type" evidence="6">
    <location>
        <begin position="54"/>
        <end position="254"/>
    </location>
</feature>
<dbReference type="Pfam" id="PF00160">
    <property type="entry name" value="Pro_isomerase"/>
    <property type="match status" value="1"/>
</dbReference>
<gene>
    <name evidence="7" type="ORF">KDM92_14865</name>
</gene>
<dbReference type="CDD" id="cd00317">
    <property type="entry name" value="cyclophilin"/>
    <property type="match status" value="1"/>
</dbReference>
<dbReference type="InterPro" id="IPR002130">
    <property type="entry name" value="Cyclophilin-type_PPIase_dom"/>
</dbReference>
<dbReference type="Proteomes" id="UP000680158">
    <property type="component" value="Unassembled WGS sequence"/>
</dbReference>
<feature type="signal peptide" evidence="5">
    <location>
        <begin position="1"/>
        <end position="34"/>
    </location>
</feature>
<dbReference type="GO" id="GO:0003755">
    <property type="term" value="F:peptidyl-prolyl cis-trans isomerase activity"/>
    <property type="evidence" value="ECO:0007669"/>
    <property type="project" value="UniProtKB-KW"/>
</dbReference>
<evidence type="ECO:0000256" key="3">
    <source>
        <dbReference type="ARBA" id="ARBA00023110"/>
    </source>
</evidence>
<keyword evidence="3" id="KW-0697">Rotamase</keyword>
<evidence type="ECO:0000256" key="4">
    <source>
        <dbReference type="ARBA" id="ARBA00023235"/>
    </source>
</evidence>
<feature type="chain" id="PRO_5038095431" description="peptidylprolyl isomerase" evidence="5">
    <location>
        <begin position="35"/>
        <end position="282"/>
    </location>
</feature>
<comment type="similarity">
    <text evidence="1">Belongs to the cyclophilin-type PPIase family.</text>
</comment>
<dbReference type="Gene3D" id="2.40.100.10">
    <property type="entry name" value="Cyclophilin-like"/>
    <property type="match status" value="1"/>
</dbReference>
<dbReference type="PROSITE" id="PS50072">
    <property type="entry name" value="CSA_PPIASE_2"/>
    <property type="match status" value="1"/>
</dbReference>
<dbReference type="EC" id="5.2.1.8" evidence="2"/>
<dbReference type="SUPFAM" id="SSF50891">
    <property type="entry name" value="Cyclophilin-like"/>
    <property type="match status" value="1"/>
</dbReference>
<comment type="caution">
    <text evidence="7">The sequence shown here is derived from an EMBL/GenBank/DDBJ whole genome shotgun (WGS) entry which is preliminary data.</text>
</comment>